<dbReference type="Proteomes" id="UP001226084">
    <property type="component" value="Unassembled WGS sequence"/>
</dbReference>
<feature type="region of interest" description="Disordered" evidence="1">
    <location>
        <begin position="76"/>
        <end position="98"/>
    </location>
</feature>
<comment type="caution">
    <text evidence="2">The sequence shown here is derived from an EMBL/GenBank/DDBJ whole genome shotgun (WGS) entry which is preliminary data.</text>
</comment>
<evidence type="ECO:0000313" key="3">
    <source>
        <dbReference type="Proteomes" id="UP001226084"/>
    </source>
</evidence>
<dbReference type="AlphaFoldDB" id="A0AAP5AIB4"/>
<accession>A0AAP5AIB4</accession>
<evidence type="ECO:0000313" key="2">
    <source>
        <dbReference type="EMBL" id="MDQ1108073.1"/>
    </source>
</evidence>
<reference evidence="2" key="1">
    <citation type="submission" date="2023-07" db="EMBL/GenBank/DDBJ databases">
        <title>Functional and genomic diversity of the sorghum phyllosphere microbiome.</title>
        <authorList>
            <person name="Shade A."/>
        </authorList>
    </citation>
    <scope>NUCLEOTIDE SEQUENCE</scope>
    <source>
        <strain evidence="2">SORGH_AS_0457</strain>
    </source>
</reference>
<evidence type="ECO:0000256" key="1">
    <source>
        <dbReference type="SAM" id="MobiDB-lite"/>
    </source>
</evidence>
<organism evidence="2 3">
    <name type="scientific">Stenotrophomonas rhizophila</name>
    <dbReference type="NCBI Taxonomy" id="216778"/>
    <lineage>
        <taxon>Bacteria</taxon>
        <taxon>Pseudomonadati</taxon>
        <taxon>Pseudomonadota</taxon>
        <taxon>Gammaproteobacteria</taxon>
        <taxon>Lysobacterales</taxon>
        <taxon>Lysobacteraceae</taxon>
        <taxon>Stenotrophomonas</taxon>
    </lineage>
</organism>
<gene>
    <name evidence="2" type="ORF">QE424_001232</name>
</gene>
<dbReference type="RefSeq" id="WP_307106671.1">
    <property type="nucleotide sequence ID" value="NZ_CP183298.1"/>
</dbReference>
<dbReference type="EMBL" id="JAUTAS010000001">
    <property type="protein sequence ID" value="MDQ1108073.1"/>
    <property type="molecule type" value="Genomic_DNA"/>
</dbReference>
<feature type="compositionally biased region" description="Basic and acidic residues" evidence="1">
    <location>
        <begin position="83"/>
        <end position="98"/>
    </location>
</feature>
<proteinExistence type="predicted"/>
<name>A0AAP5AIB4_9GAMM</name>
<protein>
    <submittedName>
        <fullName evidence="2">Uncharacterized protein</fullName>
    </submittedName>
</protein>
<sequence>MVERLKEWRTDRLGVDLSSLVPLKKRMVQSLEVARAARVQADYRLNEHVSLPELEEQIRRVRCIIDAALKISNEISRRSKPTLRPDEMRDQLPQERHP</sequence>